<evidence type="ECO:0000256" key="1">
    <source>
        <dbReference type="ARBA" id="ARBA00022448"/>
    </source>
</evidence>
<evidence type="ECO:0000313" key="8">
    <source>
        <dbReference type="EMBL" id="RRR55503.1"/>
    </source>
</evidence>
<keyword evidence="4" id="KW-0598">Phosphotransferase system</keyword>
<dbReference type="SUPFAM" id="SSF46973">
    <property type="entry name" value="Enzyme IIa from lactose specific PTS, IIa-lac"/>
    <property type="match status" value="1"/>
</dbReference>
<keyword evidence="2" id="KW-0762">Sugar transport</keyword>
<reference evidence="8 9" key="1">
    <citation type="submission" date="2018-11" db="EMBL/GenBank/DDBJ databases">
        <authorList>
            <person name="Stevens M.J."/>
            <person name="Cernela N."/>
            <person name="Spoerry Serrano N."/>
            <person name="Schmitt S."/>
            <person name="Schrenzel J."/>
            <person name="Stephan R."/>
        </authorList>
    </citation>
    <scope>NUCLEOTIDE SEQUENCE [LARGE SCALE GENOMIC DNA]</scope>
    <source>
        <strain evidence="8 9">PP422</strain>
    </source>
</reference>
<keyword evidence="6" id="KW-0460">Magnesium</keyword>
<evidence type="ECO:0000256" key="3">
    <source>
        <dbReference type="ARBA" id="ARBA00022679"/>
    </source>
</evidence>
<feature type="binding site" evidence="6">
    <location>
        <position position="81"/>
    </location>
    <ligand>
        <name>Mg(2+)</name>
        <dbReference type="ChEBI" id="CHEBI:18420"/>
        <note>ligand shared between all trimeric partners</note>
    </ligand>
</feature>
<evidence type="ECO:0000256" key="5">
    <source>
        <dbReference type="PIRSR" id="PIRSR000699-1"/>
    </source>
</evidence>
<feature type="active site" description="Tele-phosphohistidine intermediate" evidence="5">
    <location>
        <position position="78"/>
    </location>
</feature>
<dbReference type="InterPro" id="IPR003188">
    <property type="entry name" value="PTS_IIA_lac/cel"/>
</dbReference>
<dbReference type="Proteomes" id="UP000274117">
    <property type="component" value="Unassembled WGS sequence"/>
</dbReference>
<dbReference type="PANTHER" id="PTHR34382">
    <property type="entry name" value="PTS SYSTEM N,N'-DIACETYLCHITOBIOSE-SPECIFIC EIIA COMPONENT"/>
    <property type="match status" value="1"/>
</dbReference>
<dbReference type="PANTHER" id="PTHR34382:SF7">
    <property type="entry name" value="PTS SYSTEM N,N'-DIACETYLCHITOBIOSE-SPECIFIC EIIA COMPONENT"/>
    <property type="match status" value="1"/>
</dbReference>
<keyword evidence="1" id="KW-0813">Transport</keyword>
<evidence type="ECO:0000256" key="6">
    <source>
        <dbReference type="PIRSR" id="PIRSR000699-2"/>
    </source>
</evidence>
<reference evidence="8 9" key="2">
    <citation type="submission" date="2018-12" db="EMBL/GenBank/DDBJ databases">
        <title>Whole-genome sequences of fifteen clinical Streptococcus suis strains isolated from pigs between 2006 and 2018.</title>
        <authorList>
            <person name="Stevens M.J.A."/>
            <person name="Cernela N."/>
            <person name="Spoerry Serrano N."/>
            <person name="Schmitt S."/>
            <person name="Schrenzel J."/>
            <person name="Stephan R."/>
        </authorList>
    </citation>
    <scope>NUCLEOTIDE SEQUENCE [LARGE SCALE GENOMIC DNA]</scope>
    <source>
        <strain evidence="8 9">PP422</strain>
    </source>
</reference>
<dbReference type="EMBL" id="RSDO01000001">
    <property type="protein sequence ID" value="RRR55503.1"/>
    <property type="molecule type" value="Genomic_DNA"/>
</dbReference>
<comment type="caution">
    <text evidence="8">The sequence shown here is derived from an EMBL/GenBank/DDBJ whole genome shotgun (WGS) entry which is preliminary data.</text>
</comment>
<dbReference type="OrthoDB" id="350602at2"/>
<dbReference type="Gene3D" id="1.20.58.80">
    <property type="entry name" value="Phosphotransferase system, lactose/cellobiose-type IIA subunit"/>
    <property type="match status" value="1"/>
</dbReference>
<evidence type="ECO:0000256" key="4">
    <source>
        <dbReference type="ARBA" id="ARBA00022683"/>
    </source>
</evidence>
<dbReference type="AlphaFoldDB" id="A0A426TJ90"/>
<sequence length="105" mass="11189">MNSSGNLESIMGLIMYGGDAKGLAVQAIQAAKKGEFADAHAKLEQANDSLNIAHKSQTSLLAQEAGGQSVEVSLLMVHGQDHLMNAITFIDMAKEIVSLYERLDS</sequence>
<dbReference type="PROSITE" id="PS51095">
    <property type="entry name" value="PTS_EIIA_TYPE_3"/>
    <property type="match status" value="1"/>
</dbReference>
<dbReference type="CDD" id="cd00215">
    <property type="entry name" value="PTS_IIA_lac"/>
    <property type="match status" value="1"/>
</dbReference>
<accession>A0A426TJ90</accession>
<evidence type="ECO:0000256" key="7">
    <source>
        <dbReference type="PROSITE-ProRule" id="PRU00418"/>
    </source>
</evidence>
<gene>
    <name evidence="8" type="ORF">EI998_00280</name>
</gene>
<dbReference type="GO" id="GO:0009401">
    <property type="term" value="P:phosphoenolpyruvate-dependent sugar phosphotransferase system"/>
    <property type="evidence" value="ECO:0007669"/>
    <property type="project" value="UniProtKB-KW"/>
</dbReference>
<dbReference type="Pfam" id="PF02255">
    <property type="entry name" value="PTS_IIA"/>
    <property type="match status" value="1"/>
</dbReference>
<organism evidence="8 9">
    <name type="scientific">Streptococcus suis</name>
    <dbReference type="NCBI Taxonomy" id="1307"/>
    <lineage>
        <taxon>Bacteria</taxon>
        <taxon>Bacillati</taxon>
        <taxon>Bacillota</taxon>
        <taxon>Bacilli</taxon>
        <taxon>Lactobacillales</taxon>
        <taxon>Streptococcaceae</taxon>
        <taxon>Streptococcus</taxon>
    </lineage>
</organism>
<dbReference type="GO" id="GO:0046872">
    <property type="term" value="F:metal ion binding"/>
    <property type="evidence" value="ECO:0007669"/>
    <property type="project" value="UniProtKB-KW"/>
</dbReference>
<evidence type="ECO:0000313" key="9">
    <source>
        <dbReference type="Proteomes" id="UP000274117"/>
    </source>
</evidence>
<comment type="cofactor">
    <cofactor evidence="6">
        <name>Mg(2+)</name>
        <dbReference type="ChEBI" id="CHEBI:18420"/>
    </cofactor>
    <text evidence="6">Binds 1 Mg(2+) ion per trimer.</text>
</comment>
<dbReference type="GO" id="GO:0016740">
    <property type="term" value="F:transferase activity"/>
    <property type="evidence" value="ECO:0007669"/>
    <property type="project" value="UniProtKB-KW"/>
</dbReference>
<feature type="modified residue" description="Phosphohistidine; by HPr" evidence="7">
    <location>
        <position position="78"/>
    </location>
</feature>
<dbReference type="PIRSF" id="PIRSF000699">
    <property type="entry name" value="PTS_IILac_III"/>
    <property type="match status" value="1"/>
</dbReference>
<dbReference type="RefSeq" id="WP_105111255.1">
    <property type="nucleotide sequence ID" value="NZ_CP102145.1"/>
</dbReference>
<proteinExistence type="predicted"/>
<evidence type="ECO:0000256" key="2">
    <source>
        <dbReference type="ARBA" id="ARBA00022597"/>
    </source>
</evidence>
<keyword evidence="3" id="KW-0808">Transferase</keyword>
<keyword evidence="6" id="KW-0479">Metal-binding</keyword>
<dbReference type="InterPro" id="IPR036542">
    <property type="entry name" value="PTS_IIA_lac/cel_sf"/>
</dbReference>
<name>A0A426TJ90_STRSU</name>
<protein>
    <submittedName>
        <fullName evidence="8">PTS lactose/cellobiose transporter subunit IIA</fullName>
    </submittedName>
</protein>